<dbReference type="EMBL" id="JAEHTE010000001">
    <property type="protein sequence ID" value="MBI6882668.1"/>
    <property type="molecule type" value="Genomic_DNA"/>
</dbReference>
<proteinExistence type="predicted"/>
<sequence>MAAGIFLSLLTGCSSTSTTPPRDPENLCSIFKEKPGWHDSAKAMEKRWKVPVYVPMAMMYQESSFKHDARPPKKYIMGFIPNGRVSSAVGYSQALDGTWAQYKKSRGRSFADREDFDDAMDFMGWYVNNTTRMNGVSKSDAYNQYLNYHEGQTGWKRKTFNKKPWLKTVARKVDSRSKRYASQYRACSFQKKSWWSF</sequence>
<organism evidence="2 3">
    <name type="scientific">Pseudomonas putida</name>
    <name type="common">Arthrobacter siderocapsulatus</name>
    <dbReference type="NCBI Taxonomy" id="303"/>
    <lineage>
        <taxon>Bacteria</taxon>
        <taxon>Pseudomonadati</taxon>
        <taxon>Pseudomonadota</taxon>
        <taxon>Gammaproteobacteria</taxon>
        <taxon>Pseudomonadales</taxon>
        <taxon>Pseudomonadaceae</taxon>
        <taxon>Pseudomonas</taxon>
    </lineage>
</organism>
<gene>
    <name evidence="2" type="ORF">JEU22_01975</name>
</gene>
<feature type="domain" description="Transglycosylase SLT" evidence="1">
    <location>
        <begin position="4"/>
        <end position="187"/>
    </location>
</feature>
<dbReference type="InterPro" id="IPR023346">
    <property type="entry name" value="Lysozyme-like_dom_sf"/>
</dbReference>
<evidence type="ECO:0000259" key="1">
    <source>
        <dbReference type="Pfam" id="PF19489"/>
    </source>
</evidence>
<dbReference type="SUPFAM" id="SSF53955">
    <property type="entry name" value="Lysozyme-like"/>
    <property type="match status" value="1"/>
</dbReference>
<dbReference type="Gene3D" id="1.10.530.10">
    <property type="match status" value="1"/>
</dbReference>
<dbReference type="Proteomes" id="UP000637061">
    <property type="component" value="Unassembled WGS sequence"/>
</dbReference>
<dbReference type="AlphaFoldDB" id="A0A8I1JI70"/>
<evidence type="ECO:0000313" key="3">
    <source>
        <dbReference type="Proteomes" id="UP000637061"/>
    </source>
</evidence>
<dbReference type="CDD" id="cd00442">
    <property type="entry name" value="Lyz-like"/>
    <property type="match status" value="1"/>
</dbReference>
<name>A0A8I1JI70_PSEPU</name>
<evidence type="ECO:0000313" key="2">
    <source>
        <dbReference type="EMBL" id="MBI6882668.1"/>
    </source>
</evidence>
<reference evidence="2" key="1">
    <citation type="submission" date="2020-12" db="EMBL/GenBank/DDBJ databases">
        <title>Enhanced detection system for hospital associated transmission using whole genome sequencing surveillance.</title>
        <authorList>
            <person name="Harrison L.H."/>
            <person name="Van Tyne D."/>
            <person name="Marsh J.W."/>
            <person name="Griffith M.P."/>
            <person name="Snyder D.J."/>
            <person name="Cooper V.S."/>
            <person name="Mustapha M."/>
        </authorList>
    </citation>
    <scope>NUCLEOTIDE SEQUENCE</scope>
    <source>
        <strain evidence="2">PSB00042</strain>
    </source>
</reference>
<accession>A0A8I1JI70</accession>
<dbReference type="InterPro" id="IPR045795">
    <property type="entry name" value="SLT_4"/>
</dbReference>
<protein>
    <recommendedName>
        <fullName evidence="1">Transglycosylase SLT domain-containing protein</fullName>
    </recommendedName>
</protein>
<dbReference type="Pfam" id="PF19489">
    <property type="entry name" value="SLT_4"/>
    <property type="match status" value="1"/>
</dbReference>
<comment type="caution">
    <text evidence="2">The sequence shown here is derived from an EMBL/GenBank/DDBJ whole genome shotgun (WGS) entry which is preliminary data.</text>
</comment>